<evidence type="ECO:0000313" key="3">
    <source>
        <dbReference type="EMBL" id="CAF1382658.1"/>
    </source>
</evidence>
<keyword evidence="4" id="KW-1185">Reference proteome</keyword>
<evidence type="ECO:0000256" key="1">
    <source>
        <dbReference type="SAM" id="MobiDB-lite"/>
    </source>
</evidence>
<organism evidence="2 4">
    <name type="scientific">Adineta ricciae</name>
    <name type="common">Rotifer</name>
    <dbReference type="NCBI Taxonomy" id="249248"/>
    <lineage>
        <taxon>Eukaryota</taxon>
        <taxon>Metazoa</taxon>
        <taxon>Spiralia</taxon>
        <taxon>Gnathifera</taxon>
        <taxon>Rotifera</taxon>
        <taxon>Eurotatoria</taxon>
        <taxon>Bdelloidea</taxon>
        <taxon>Adinetida</taxon>
        <taxon>Adinetidae</taxon>
        <taxon>Adineta</taxon>
    </lineage>
</organism>
<accession>A0A814ILX0</accession>
<evidence type="ECO:0000313" key="4">
    <source>
        <dbReference type="Proteomes" id="UP000663828"/>
    </source>
</evidence>
<feature type="compositionally biased region" description="Basic and acidic residues" evidence="1">
    <location>
        <begin position="123"/>
        <end position="140"/>
    </location>
</feature>
<reference evidence="2" key="1">
    <citation type="submission" date="2021-02" db="EMBL/GenBank/DDBJ databases">
        <authorList>
            <person name="Nowell W R."/>
        </authorList>
    </citation>
    <scope>NUCLEOTIDE SEQUENCE</scope>
</reference>
<dbReference type="EMBL" id="CAJNOR010000864">
    <property type="protein sequence ID" value="CAF1024483.1"/>
    <property type="molecule type" value="Genomic_DNA"/>
</dbReference>
<feature type="region of interest" description="Disordered" evidence="1">
    <location>
        <begin position="99"/>
        <end position="140"/>
    </location>
</feature>
<dbReference type="Proteomes" id="UP000663852">
    <property type="component" value="Unassembled WGS sequence"/>
</dbReference>
<comment type="caution">
    <text evidence="2">The sequence shown here is derived from an EMBL/GenBank/DDBJ whole genome shotgun (WGS) entry which is preliminary data.</text>
</comment>
<gene>
    <name evidence="3" type="ORF">EDS130_LOCUS35015</name>
    <name evidence="2" type="ORF">XAT740_LOCUS14413</name>
</gene>
<dbReference type="Proteomes" id="UP000663828">
    <property type="component" value="Unassembled WGS sequence"/>
</dbReference>
<name>A0A814ILX0_ADIRI</name>
<protein>
    <submittedName>
        <fullName evidence="2">Uncharacterized protein</fullName>
    </submittedName>
</protein>
<evidence type="ECO:0000313" key="2">
    <source>
        <dbReference type="EMBL" id="CAF1024483.1"/>
    </source>
</evidence>
<dbReference type="AlphaFoldDB" id="A0A814ILX0"/>
<feature type="compositionally biased region" description="Acidic residues" evidence="1">
    <location>
        <begin position="105"/>
        <end position="119"/>
    </location>
</feature>
<proteinExistence type="predicted"/>
<dbReference type="EMBL" id="CAJNOJ010000301">
    <property type="protein sequence ID" value="CAF1382658.1"/>
    <property type="molecule type" value="Genomic_DNA"/>
</dbReference>
<sequence>MSSISFTLVALARLEIETRAESASSSEQLREAEAKHEQKAIEIIKRRLVKCAEKAHELESIVKRLLALDNRHETEECANDSKHIEQKCRNVAAATVHHSLGLQDGEYENPDGVGEDENAQDSNVHEDPDGVDGDKYDEQH</sequence>